<keyword evidence="2" id="KW-0472">Membrane</keyword>
<feature type="domain" description="DUF11" evidence="4">
    <location>
        <begin position="3378"/>
        <end position="3462"/>
    </location>
</feature>
<evidence type="ECO:0000313" key="7">
    <source>
        <dbReference type="Proteomes" id="UP001562178"/>
    </source>
</evidence>
<dbReference type="Proteomes" id="UP001562178">
    <property type="component" value="Unassembled WGS sequence"/>
</dbReference>
<keyword evidence="3" id="KW-0732">Signal</keyword>
<feature type="domain" description="SpaA-like prealbumin fold" evidence="5">
    <location>
        <begin position="1367"/>
        <end position="1475"/>
    </location>
</feature>
<keyword evidence="2" id="KW-0812">Transmembrane</keyword>
<name>A0ABV4B480_9BURK</name>
<dbReference type="InterPro" id="IPR051172">
    <property type="entry name" value="Chlamydia_OmcB"/>
</dbReference>
<feature type="domain" description="DUF11" evidence="4">
    <location>
        <begin position="1757"/>
        <end position="1859"/>
    </location>
</feature>
<feature type="chain" id="PRO_5047498318" evidence="3">
    <location>
        <begin position="21"/>
        <end position="4614"/>
    </location>
</feature>
<feature type="signal peptide" evidence="3">
    <location>
        <begin position="1"/>
        <end position="20"/>
    </location>
</feature>
<dbReference type="RefSeq" id="WP_369460432.1">
    <property type="nucleotide sequence ID" value="NZ_JBGBDC010000006.1"/>
</dbReference>
<feature type="region of interest" description="Disordered" evidence="1">
    <location>
        <begin position="3335"/>
        <end position="3355"/>
    </location>
</feature>
<feature type="domain" description="SpaA-like prealbumin fold" evidence="5">
    <location>
        <begin position="1256"/>
        <end position="1362"/>
    </location>
</feature>
<feature type="domain" description="DUF11" evidence="4">
    <location>
        <begin position="4097"/>
        <end position="4202"/>
    </location>
</feature>
<dbReference type="Pfam" id="PF01345">
    <property type="entry name" value="DUF11"/>
    <property type="match status" value="7"/>
</dbReference>
<dbReference type="EMBL" id="JBGBDC010000006">
    <property type="protein sequence ID" value="MEY2252323.1"/>
    <property type="molecule type" value="Genomic_DNA"/>
</dbReference>
<dbReference type="PANTHER" id="PTHR34819">
    <property type="entry name" value="LARGE CYSTEINE-RICH PERIPLASMIC PROTEIN OMCB"/>
    <property type="match status" value="1"/>
</dbReference>
<evidence type="ECO:0000259" key="5">
    <source>
        <dbReference type="Pfam" id="PF20674"/>
    </source>
</evidence>
<feature type="transmembrane region" description="Helical" evidence="2">
    <location>
        <begin position="4585"/>
        <end position="4604"/>
    </location>
</feature>
<feature type="domain" description="DUF11" evidence="4">
    <location>
        <begin position="993"/>
        <end position="1111"/>
    </location>
</feature>
<evidence type="ECO:0000256" key="3">
    <source>
        <dbReference type="SAM" id="SignalP"/>
    </source>
</evidence>
<dbReference type="InterPro" id="IPR001434">
    <property type="entry name" value="OmcB-like_DUF11"/>
</dbReference>
<organism evidence="6 7">
    <name type="scientific">Comamonas sediminis</name>
    <dbReference type="NCBI Taxonomy" id="1783360"/>
    <lineage>
        <taxon>Bacteria</taxon>
        <taxon>Pseudomonadati</taxon>
        <taxon>Pseudomonadota</taxon>
        <taxon>Betaproteobacteria</taxon>
        <taxon>Burkholderiales</taxon>
        <taxon>Comamonadaceae</taxon>
        <taxon>Comamonas</taxon>
    </lineage>
</organism>
<protein>
    <submittedName>
        <fullName evidence="6">Beta strand repeat-containing protein</fullName>
    </submittedName>
</protein>
<evidence type="ECO:0000313" key="6">
    <source>
        <dbReference type="EMBL" id="MEY2252323.1"/>
    </source>
</evidence>
<gene>
    <name evidence="6" type="ORF">AB7A72_14990</name>
</gene>
<dbReference type="NCBIfam" id="TIGR01451">
    <property type="entry name" value="B_ant_repeat"/>
    <property type="match status" value="10"/>
</dbReference>
<dbReference type="InterPro" id="IPR047589">
    <property type="entry name" value="DUF11_rpt"/>
</dbReference>
<sequence>MHARAVLLVVSLLLPFGVWAQMCAAPGNDGAGAATGVVNDYFPGAGASTLAAGSTSLTLGTQRTGAANKTLAANDLLLVIQMQDASINAVNSSAYGSGGSGGQGSTSVGSTGLYEFVRVVSVSSGVVSFSPALTNTYRNAAATATSGQKTYQIVRVPQYTSASVSGVTAPPWNGATGGVVAIDARDVLTLNGATVENQANRAIFLAGKGFRGAVGSNGASRGSRDDWMGDYSSAGGGGGKGEGIAGTPRYLANKVTAYGSKLVNAVASGGINSVDNTAEGYPGGSRARGAPGNAGGGGADGAPAGTNNNQYNSGGGGGGNYAAGGVGGRPWNYPLVDSGGRGGGGYVGTTAFNRIFLGGGGGAGGTNDGTADNNAYGNNGIACADTGGHCSSGASGGGIVILRAQSVTGTGVIDVRGANGYNVQNDAAGGGGAGGSVIIHSVEGGSAVIDASGGDGGNAWAGNQTNAANRHGPGGGGGGGFIAFSPSSMSVTTTINGGTPGYTTNGTTDNYGAFGNQGGIASFQSPNVPGTLPGASCAIDLRLTKSNGVNIVNAGGQTTYTLTASNVGASPTTGTVTIVDKLPQGVTIPAGSLPLTGANAANWSCSGAAGSRLITCTSATAIPAAGSSVFGVTVNIGLLSATGPTATNKAKIGGGGDPLHSTAPTEAAVDACTGNQSPAGCALDVDAVNSPLLSLTNTDNTDVVLAGGTTTYTLTVNNVGNAPTAGTVTVVNALPTGMAYTGAASFTSGVFSCSYTSSSNSVSCTTSSVIAAGASAAISLPVSIASTAPSALVNLASVGGGSDSSKPNAPTVASTQSCSPAIASEIATGCAADTDAVKRVQLSLTKDDGRFGIYVGGTTTYAFRVSNTGDTASVGTINFRDVLPGPMNWPATLTKTGANAADWTCTRLSATEVSCTSAAPIAAGGVSQFSLLANAGAMTSGTQYMNKARVGGGGDATLATAAPTADQVNACTNNSIPAGCAIDLNTAQTPPTLRLTKTHADPQSKAPGAAVAFTLTVANTGAEALANTVRVVDVFPAGLSNVTVAATQGIFSCAMGSGADSNVLTCNNTAGALAANASASIAVTATVSATTSTTLVNKAQVGTDNTDPSTSSYPTSTTAAACTALNTPTAGCATDSVPVVPSATLTVVSSVNARAASTDQFTVGISNGGPSATTAGTATSVSTAGFAVTPGTSYVLSETAAGTTNLARYTTSYACTNATAGGTAVAPGTGTTLTLTPQAGDAITCTFTNTPIAPRLTLAKSIVSRALASDQFTVAISNGGPSASTTGTSTTASTTVFTATAGTSYTLSESVLAGANLSRYTSSYSCSNAGVAGTVMPSGTGTSFSLAPQAGDNISCTFSNTAIAPRLTVNTVVAGRLLSTDQFTVGISNGGPSATTTGTQTTASAGPTTATAGTSYLLTETAAGTPATNLARYTTTYSCTNATAGGTSVGSGTGTSITVVPQAGDDISCTFTNTPVYPKLSVTKAASPGSFVAGASGQSYRITIGVANGPTTAAISIADSLPTGVTLSGAPTVSGGATLSGCSTSGSTIGACQLASGLANGSYVVTIPVSVALSATSTGAANTANLGGGGDPSCTAATTTDACDPTTGAVAVKTPANVGLVKSGAATAVAGNSYVYTLALSNSGQTATASNLVVRDQLAPGMVATAVTGANCGTLPSAAGALLSCTVADPVAADGGTASIQLTVTMPSGGGNVVNYAATHPSGSGNPGVDPGPACTNAANVVCASATTASSTPANVSLSKTGAATALTGSSYVYTLTLSNSGQLVTGSNPIIKDQLPAGVVATSVSGASCGTLPSSAAALLTCTVAGPVAAGASATVQLTVTLPNAGGTLVNNAATNPTGSGAPGADPSATCVNSATTFCASHSLAVNTPASLATTNVLTSVNGSPVPAGYLAKPGDVLTYTVTVVNSGGTAGSTDVGQTVPAGTTYTGSGQGWSAGCTDAGTQCTQTVPVGANQTSTVQYTVTVASPGSTATIVDTATSSVGTCTACQVSTDTQRADMQASISVSPGTTSATGVELTYTSICKNNGPQTALNAACTVSAPAGAATTCTPASPAATLASGSSITCTTKLTPSVVGDYAVSVATSNTLFDPATGNNSATATVKVNTPAALRIVKSLAQVNGAAVPANYAAKIGDTLTYAMVVTNTGGTAGTTVLTETVPEGTQFVGGNAPDLSQGWSQAPQACDAAASICTQTVSVPAQSPDGVPGQQTVQFTVKVLAPATSNGKITNTVASDVAAACASGTCAVETANAVADMQAQISSIPATAVVVGQSVTITGTCTNNGPADAVNASCAMAVNNAGTSIAGTCAANADLAMGANLSCSATFVAAEGAISATIHATTQSYESNTANNTDTKSTVGNTPASLATTNVLTAVNGSPVPAGYLAKPGDVLTYTVSVTNSGGTAGSTEVGQTVPAGTTYTGTGQGWGAGCAAAGTQCAQPVTVAAGQTSTLQYTVTVASPGSIATIVDTVTSSVGTCTACQVTTDTQQADMQATVTVTPGATSTTGVELIYTSVCKNNGPQTALNAACAVTAPVGAQTTCTPTSPAATLASGTSITCTTKFTPSVAGDYAVSVATSNDLYDAAPGNNTANATVKVNTPADLHITKTLAQVNGAAVPANYAAKIGDKLTYAMVVTNTGGTAGTTVLTETVPEGTQFVGTTADPSQGWSQAPVCEAAGSTCTQSVTVPAQSPEGAAGERTVEFTVEVIAPATSNGKITNTVLSDVATACAGTNCAVETANAVADMQAQITDIPATAVVVGQSVTITGVCTNSGPANAVNASCQMAVNNGGTSIAATCGANANLAMSESISCSVTFIAAEGAISATIHTTTQSYESNTANNTDTKSTVGNTPASLATTNVLTLVNGSPVPAGYLAKPGDVLTYTVSVTNSGGTAGSTEVGQTVPAGTTYTGTGQGWGAGCTAAGTQCAQPVSVGAGQTSTVSYTVTVSSPGSTPTIVNTATSSVGSCTTCVVTTNTQQADMAAAVTVTPGAISTTGVELIYTAVCKNNGPQAALNASCVVSAPAGASAAICTPTSPAATLASGDSITCVTKLTPSSAGDYAVSVATGNDLYDAAPANNTANSSVKVNTPAALSIVKSLVQVNGADATAGYAAKIGDKLTYAMVVTNTGGTAGTTVLTETVPEGTQFVGVSSDPTQGWSEAPQKCEAAGTTCVQSVNVPAQSAEGVASERTVQFTVEVVAPATTNGKITNTVASDMATACAGTNCSVETSNAVADMQAQITSMPAGAVVVGDSVTITGVCTNNGPASAASASCAMVVSNGGASITATCDAAKTLAVNETLSCSATFVAAQGDISASVSAATQSYESDKTNNTDSKSTVGNTPASLATTNVLTAVNGSPVPANYLAKPGDVLTYTVSVTNSGGTAGSTEVGQTVPAGTTYTGTGQGWGAGCAAAGTQCAQPVTVAAGQTSTLQYTVTVASPGSIATIVDTVTSSVGTCTACQVTTGTQQADMQATVTVTPGATSTTGVELVYTAVCKNNGPQSAINAACVVIAPANAVTTCAPTTPAATLASGSSITCTTKLTPSAADDYAVSVTASNALYDAAPGNNTANATVKVRTPADLHITKTLAQVNGAAVPANYAAKIGDKLTYAMLVTNTGGTSGTTVLTETVPEGTQFVGVSSDPTQGWSEAPEACLAAASTCTQSVTVPAQSAEGAAGEKTVEFTVEVIAPATSNGKITNTVLSDVAAVCTGTSCSVETNNAVADMQAQITDIPATAVVVGQSVTITGVCTNKGPADAVNASCEMTVNNGGNSIPASCGVNVNLALNESISCTASFTAVEGAISATIHTTTQSYESNTANNTDTKSTVGNTAASLVTTNVLTAVNGNPVPAGYLAKPGDVLTYTVTVANTGGTVGSTDVGQTVPAGTSYTGTGEGWGGGCAAASSTCNQTVAVGAGQTSSVTYTVTVAGPGSTATIVNTATSSVGSCSACQVTTGTQRADMQATVAVTPGPTSTTGVELVYTSVCKNQGPQSALNASCIVTAPANAVTTCAPVSPAATLESGESITCTTKFTPSDAGDYAVSVATSNTLYDPAAGNNTATKTVKVNTPAELNIAKTLAQVNGAAVPDNYAAKIGDTLTYHLRVTNAGGTASTLELTETVPEGTRFVGGAAANPDQGWSLAPHACDAAASTCTQSVTVPAQSAGAPGEQTVQFTVEVLAPATSSGKIINTVTSDVPAACAAGGCTAETANAVADMQAQITTIPSGAVVVGDSVTITGQCTNNGPVEAVNASCVMTVNNGGNSIAATCGANTQLAVGESISCTATFTAAEGSISASMTAATDSYESNTANNTATQAVNGNTPSAVTVRNVLVKVNDAPVPAGYVIKPGDKLTYQVLVSNTGGTPGSTVLTETVPVGTRYAGTDEGWTAGCGASRSTCNRSVTVPGGSAQAPGTVAFEYTVRVEDTVSSPNVVNIVDSSAPGSCSAACSVSTPTQAADMQVSMPATIDAKVGVEFTLTSVCRNAGPATASNARCDVSGAPTGAVTVCTPTPPIASLAVGESVTCTTKFTPSSTAAITITTRASSDVYDPVAANSEASASAVFTSTPPAAVKAVPVNAAWAMGLVALLLMLLAGRALPHRQGRGRQN</sequence>
<feature type="compositionally biased region" description="Low complexity" evidence="1">
    <location>
        <begin position="301"/>
        <end position="311"/>
    </location>
</feature>
<dbReference type="Gene3D" id="2.60.40.10">
    <property type="entry name" value="Immunoglobulins"/>
    <property type="match status" value="7"/>
</dbReference>
<feature type="domain" description="SpaA-like prealbumin fold" evidence="5">
    <location>
        <begin position="1145"/>
        <end position="1251"/>
    </location>
</feature>
<evidence type="ECO:0000256" key="1">
    <source>
        <dbReference type="SAM" id="MobiDB-lite"/>
    </source>
</evidence>
<dbReference type="InterPro" id="IPR013783">
    <property type="entry name" value="Ig-like_fold"/>
</dbReference>
<proteinExistence type="predicted"/>
<evidence type="ECO:0000256" key="2">
    <source>
        <dbReference type="SAM" id="Phobius"/>
    </source>
</evidence>
<keyword evidence="7" id="KW-1185">Reference proteome</keyword>
<comment type="caution">
    <text evidence="6">The sequence shown here is derived from an EMBL/GenBank/DDBJ whole genome shotgun (WGS) entry which is preliminary data.</text>
</comment>
<dbReference type="InterPro" id="IPR048834">
    <property type="entry name" value="SpaA_pre-album"/>
</dbReference>
<reference evidence="6 7" key="1">
    <citation type="journal article" date="2016" name="Int. J. Syst. Evol. Microbiol.">
        <title>Description of Comamonas sediminis sp. nov., isolated from lagoon sediments.</title>
        <authorList>
            <person name="Subhash Y."/>
            <person name="Bang J.J."/>
            <person name="You T.H."/>
            <person name="Lee S.S."/>
        </authorList>
    </citation>
    <scope>NUCLEOTIDE SEQUENCE [LARGE SCALE GENOMIC DNA]</scope>
    <source>
        <strain evidence="6 7">JCM 31169</strain>
    </source>
</reference>
<accession>A0ABV4B480</accession>
<feature type="domain" description="DUF11" evidence="4">
    <location>
        <begin position="1625"/>
        <end position="1719"/>
    </location>
</feature>
<keyword evidence="2" id="KW-1133">Transmembrane helix</keyword>
<feature type="region of interest" description="Disordered" evidence="1">
    <location>
        <begin position="282"/>
        <end position="311"/>
    </location>
</feature>
<feature type="compositionally biased region" description="Polar residues" evidence="1">
    <location>
        <begin position="3344"/>
        <end position="3355"/>
    </location>
</feature>
<feature type="domain" description="DUF11" evidence="4">
    <location>
        <begin position="693"/>
        <end position="803"/>
    </location>
</feature>
<feature type="domain" description="DUF11" evidence="4">
    <location>
        <begin position="540"/>
        <end position="654"/>
    </location>
</feature>
<evidence type="ECO:0000259" key="4">
    <source>
        <dbReference type="Pfam" id="PF01345"/>
    </source>
</evidence>
<dbReference type="Pfam" id="PF20674">
    <property type="entry name" value="SpaA_3"/>
    <property type="match status" value="3"/>
</dbReference>